<accession>A0ABX1LNU5</accession>
<reference evidence="2 3" key="1">
    <citation type="submission" date="2020-03" db="EMBL/GenBank/DDBJ databases">
        <title>Draft Genome Sequence of 2-Methylisoborneol Producing Pseudanabaena yagii Strain GIHE-NHR1 Isolated from North Han River in South Korea.</title>
        <authorList>
            <person name="Jeong J."/>
        </authorList>
    </citation>
    <scope>NUCLEOTIDE SEQUENCE [LARGE SCALE GENOMIC DNA]</scope>
    <source>
        <strain evidence="2 3">GIHE-NHR1</strain>
    </source>
</reference>
<gene>
    <name evidence="2" type="ORF">HC246_07140</name>
</gene>
<keyword evidence="1" id="KW-0732">Signal</keyword>
<evidence type="ECO:0000256" key="1">
    <source>
        <dbReference type="SAM" id="SignalP"/>
    </source>
</evidence>
<dbReference type="RefSeq" id="WP_169362783.1">
    <property type="nucleotide sequence ID" value="NZ_JAAVJL010000001.1"/>
</dbReference>
<proteinExistence type="predicted"/>
<dbReference type="Proteomes" id="UP000738376">
    <property type="component" value="Unassembled WGS sequence"/>
</dbReference>
<organism evidence="2 3">
    <name type="scientific">Pseudanabaena yagii GIHE-NHR1</name>
    <dbReference type="NCBI Taxonomy" id="2722753"/>
    <lineage>
        <taxon>Bacteria</taxon>
        <taxon>Bacillati</taxon>
        <taxon>Cyanobacteriota</taxon>
        <taxon>Cyanophyceae</taxon>
        <taxon>Pseudanabaenales</taxon>
        <taxon>Pseudanabaenaceae</taxon>
        <taxon>Pseudanabaena</taxon>
        <taxon>Pseudanabaena yagii</taxon>
    </lineage>
</organism>
<protein>
    <submittedName>
        <fullName evidence="2">Uncharacterized protein</fullName>
    </submittedName>
</protein>
<sequence length="232" mass="24522">MKKTFLSLLASSLCFAGIAPVFAGTTPISPGNCILYNNFGSGAPDGGLFDNMSRTKVFITLEGQKFILGELNAKSLPVLNPLAQGNPAIKDFVFLLTGDKGKVNFNSPEIDKSQANLVGRLTGLGLDLGDGRPARQLVAALTLLIPFGNEATPSETIGVAAVDGTKFYQAITAFNSLVNELVNTANGTGPEAAKAQATLNALLKDETFNSISSTLRALREQLKDKESKEETR</sequence>
<dbReference type="EMBL" id="JAAVJL010000001">
    <property type="protein sequence ID" value="NMF57797.1"/>
    <property type="molecule type" value="Genomic_DNA"/>
</dbReference>
<comment type="caution">
    <text evidence="2">The sequence shown here is derived from an EMBL/GenBank/DDBJ whole genome shotgun (WGS) entry which is preliminary data.</text>
</comment>
<name>A0ABX1LNU5_9CYAN</name>
<evidence type="ECO:0000313" key="3">
    <source>
        <dbReference type="Proteomes" id="UP000738376"/>
    </source>
</evidence>
<keyword evidence="3" id="KW-1185">Reference proteome</keyword>
<feature type="signal peptide" evidence="1">
    <location>
        <begin position="1"/>
        <end position="23"/>
    </location>
</feature>
<feature type="chain" id="PRO_5046796648" evidence="1">
    <location>
        <begin position="24"/>
        <end position="232"/>
    </location>
</feature>
<evidence type="ECO:0000313" key="2">
    <source>
        <dbReference type="EMBL" id="NMF57797.1"/>
    </source>
</evidence>